<dbReference type="EMBL" id="CAJEWN010000108">
    <property type="protein sequence ID" value="CAD2165205.1"/>
    <property type="molecule type" value="Genomic_DNA"/>
</dbReference>
<accession>A0A6V7UT42</accession>
<name>A0A6V7UT42_MELEN</name>
<keyword evidence="1" id="KW-0732">Signal</keyword>
<evidence type="ECO:0000256" key="1">
    <source>
        <dbReference type="SAM" id="SignalP"/>
    </source>
</evidence>
<sequence>MNFFLLFLFVLINFCYLTSGERSTIEKCDTLMEYRVDDSCISSCFKSSNTLWIDIALLLLEQP</sequence>
<comment type="caution">
    <text evidence="2">The sequence shown here is derived from an EMBL/GenBank/DDBJ whole genome shotgun (WGS) entry which is preliminary data.</text>
</comment>
<protein>
    <submittedName>
        <fullName evidence="2">Uncharacterized protein</fullName>
    </submittedName>
</protein>
<dbReference type="Proteomes" id="UP000580250">
    <property type="component" value="Unassembled WGS sequence"/>
</dbReference>
<dbReference type="AlphaFoldDB" id="A0A6V7UT42"/>
<feature type="chain" id="PRO_5028024490" evidence="1">
    <location>
        <begin position="21"/>
        <end position="63"/>
    </location>
</feature>
<evidence type="ECO:0000313" key="3">
    <source>
        <dbReference type="Proteomes" id="UP000580250"/>
    </source>
</evidence>
<organism evidence="2 3">
    <name type="scientific">Meloidogyne enterolobii</name>
    <name type="common">Root-knot nematode worm</name>
    <name type="synonym">Meloidogyne mayaguensis</name>
    <dbReference type="NCBI Taxonomy" id="390850"/>
    <lineage>
        <taxon>Eukaryota</taxon>
        <taxon>Metazoa</taxon>
        <taxon>Ecdysozoa</taxon>
        <taxon>Nematoda</taxon>
        <taxon>Chromadorea</taxon>
        <taxon>Rhabditida</taxon>
        <taxon>Tylenchina</taxon>
        <taxon>Tylenchomorpha</taxon>
        <taxon>Tylenchoidea</taxon>
        <taxon>Meloidogynidae</taxon>
        <taxon>Meloidogyninae</taxon>
        <taxon>Meloidogyne</taxon>
    </lineage>
</organism>
<reference evidence="2 3" key="1">
    <citation type="submission" date="2020-08" db="EMBL/GenBank/DDBJ databases">
        <authorList>
            <person name="Koutsovoulos G."/>
            <person name="Danchin GJ E."/>
        </authorList>
    </citation>
    <scope>NUCLEOTIDE SEQUENCE [LARGE SCALE GENOMIC DNA]</scope>
</reference>
<evidence type="ECO:0000313" key="2">
    <source>
        <dbReference type="EMBL" id="CAD2165205.1"/>
    </source>
</evidence>
<proteinExistence type="predicted"/>
<gene>
    <name evidence="2" type="ORF">MENT_LOCUS17032</name>
</gene>
<feature type="signal peptide" evidence="1">
    <location>
        <begin position="1"/>
        <end position="20"/>
    </location>
</feature>